<evidence type="ECO:0000313" key="5">
    <source>
        <dbReference type="Proteomes" id="UP001057753"/>
    </source>
</evidence>
<evidence type="ECO:0000256" key="3">
    <source>
        <dbReference type="SAM" id="SignalP"/>
    </source>
</evidence>
<protein>
    <recommendedName>
        <fullName evidence="6">DUF4352 domain-containing protein</fullName>
    </recommendedName>
</protein>
<dbReference type="RefSeq" id="WP_257821256.1">
    <property type="nucleotide sequence ID" value="NZ_JABXYM010000001.1"/>
</dbReference>
<sequence>MRKLLTVLSLSSLLVLAACGESENQTDAANNANNENETNLNEGNNNSETNNNENNTNNEESGDFETQVGETIENEAGVFTLHARQHNIDTIETGPIVLDLPQVNAASGEITDQMVAELVGSEEMNYVQVDVEVENTSDEDVTFFVSQATISTNTGEQLERDMLLSDHIDGEMMAGTKHSGSFLFILENSSAEDIETIRIKMSAPINDDWDELGEDIDLEIEL</sequence>
<feature type="region of interest" description="Disordered" evidence="2">
    <location>
        <begin position="23"/>
        <end position="65"/>
    </location>
</feature>
<reference evidence="4" key="1">
    <citation type="submission" date="2020-06" db="EMBL/GenBank/DDBJ databases">
        <title>Insight into the genomes of haloalkaliphilic bacilli from Kenyan soda lakes.</title>
        <authorList>
            <person name="Mwirichia R."/>
            <person name="Villamizar G.C."/>
            <person name="Poehlein A."/>
            <person name="Mugweru J."/>
            <person name="Kipnyargis A."/>
            <person name="Kiplimo D."/>
            <person name="Orwa P."/>
            <person name="Daniel R."/>
        </authorList>
    </citation>
    <scope>NUCLEOTIDE SEQUENCE</scope>
    <source>
        <strain evidence="4">B1096_S55</strain>
    </source>
</reference>
<dbReference type="AlphaFoldDB" id="A0A9Q4B1Q9"/>
<feature type="chain" id="PRO_5040176916" description="DUF4352 domain-containing protein" evidence="3">
    <location>
        <begin position="18"/>
        <end position="222"/>
    </location>
</feature>
<evidence type="ECO:0000313" key="4">
    <source>
        <dbReference type="EMBL" id="MCR6096727.1"/>
    </source>
</evidence>
<organism evidence="4 5">
    <name type="scientific">Salipaludibacillus agaradhaerens</name>
    <name type="common">Bacillus agaradhaerens</name>
    <dbReference type="NCBI Taxonomy" id="76935"/>
    <lineage>
        <taxon>Bacteria</taxon>
        <taxon>Bacillati</taxon>
        <taxon>Bacillota</taxon>
        <taxon>Bacilli</taxon>
        <taxon>Bacillales</taxon>
        <taxon>Bacillaceae</taxon>
    </lineage>
</organism>
<feature type="compositionally biased region" description="Low complexity" evidence="2">
    <location>
        <begin position="23"/>
        <end position="59"/>
    </location>
</feature>
<dbReference type="Proteomes" id="UP001057753">
    <property type="component" value="Unassembled WGS sequence"/>
</dbReference>
<dbReference type="PROSITE" id="PS51257">
    <property type="entry name" value="PROKAR_LIPOPROTEIN"/>
    <property type="match status" value="1"/>
</dbReference>
<evidence type="ECO:0008006" key="6">
    <source>
        <dbReference type="Google" id="ProtNLM"/>
    </source>
</evidence>
<dbReference type="EMBL" id="JABXYM010000001">
    <property type="protein sequence ID" value="MCR6096727.1"/>
    <property type="molecule type" value="Genomic_DNA"/>
</dbReference>
<name>A0A9Q4B1Q9_SALAG</name>
<keyword evidence="1 3" id="KW-0732">Signal</keyword>
<comment type="caution">
    <text evidence="4">The sequence shown here is derived from an EMBL/GenBank/DDBJ whole genome shotgun (WGS) entry which is preliminary data.</text>
</comment>
<gene>
    <name evidence="4" type="ORF">HXA33_09170</name>
</gene>
<proteinExistence type="predicted"/>
<feature type="signal peptide" evidence="3">
    <location>
        <begin position="1"/>
        <end position="17"/>
    </location>
</feature>
<accession>A0A9Q4B1Q9</accession>
<keyword evidence="5" id="KW-1185">Reference proteome</keyword>
<evidence type="ECO:0000256" key="1">
    <source>
        <dbReference type="ARBA" id="ARBA00022729"/>
    </source>
</evidence>
<dbReference type="InterPro" id="IPR029050">
    <property type="entry name" value="Immunoprotect_excell_Ig-like"/>
</dbReference>
<dbReference type="Gene3D" id="2.60.40.1240">
    <property type="match status" value="1"/>
</dbReference>
<evidence type="ECO:0000256" key="2">
    <source>
        <dbReference type="SAM" id="MobiDB-lite"/>
    </source>
</evidence>